<name>A0AA86NNX9_9EUKA</name>
<reference evidence="1" key="1">
    <citation type="submission" date="2023-06" db="EMBL/GenBank/DDBJ databases">
        <authorList>
            <person name="Kurt Z."/>
        </authorList>
    </citation>
    <scope>NUCLEOTIDE SEQUENCE</scope>
</reference>
<comment type="caution">
    <text evidence="1">The sequence shown here is derived from an EMBL/GenBank/DDBJ whole genome shotgun (WGS) entry which is preliminary data.</text>
</comment>
<dbReference type="Proteomes" id="UP001642409">
    <property type="component" value="Unassembled WGS sequence"/>
</dbReference>
<evidence type="ECO:0000313" key="3">
    <source>
        <dbReference type="Proteomes" id="UP001642409"/>
    </source>
</evidence>
<evidence type="ECO:0000313" key="1">
    <source>
        <dbReference type="EMBL" id="CAI9922546.1"/>
    </source>
</evidence>
<organism evidence="1">
    <name type="scientific">Hexamita inflata</name>
    <dbReference type="NCBI Taxonomy" id="28002"/>
    <lineage>
        <taxon>Eukaryota</taxon>
        <taxon>Metamonada</taxon>
        <taxon>Diplomonadida</taxon>
        <taxon>Hexamitidae</taxon>
        <taxon>Hexamitinae</taxon>
        <taxon>Hexamita</taxon>
    </lineage>
</organism>
<dbReference type="EMBL" id="CAXDID020000447">
    <property type="protein sequence ID" value="CAL6092809.1"/>
    <property type="molecule type" value="Genomic_DNA"/>
</dbReference>
<sequence>MSIQQYKDRAYQEAVQTTLDTSLSDLNGKAIIQQLSYGQDDYISLVSVRLTEEIYKLTGTITIYDDNTNVIPIQIFQQNLTSIEQFKNYIRTLETVDHVSVTSYFTIDSDDNNIINLDFDQHTEKITISGNLYKAFGLEKEVGNKNEITPLTNLGPNIYQPRYYKLVCNKINAGLSTYIEGKVQFDSNILTVLHPCCLEYQNKTFDTHCLINSNGPIEVQLQDDQGNNIKYQFMIQTKFYKQQYFIHKTIDGESINKVHQKQQMYLYTTDIINNFTFTSRPSYMAVSQLNGFIQLDPYDSNVIVTGYIYKINFNNQFREYASATQYNITSLNNNVFSFIKVNESNVFRIKIRTFKIQYENGLRTEVEVFDHKPKILFRFLVKT</sequence>
<proteinExistence type="predicted"/>
<evidence type="ECO:0000313" key="2">
    <source>
        <dbReference type="EMBL" id="CAL6092809.1"/>
    </source>
</evidence>
<dbReference type="AlphaFoldDB" id="A0AA86NNX9"/>
<accession>A0AA86NNX9</accession>
<reference evidence="2 3" key="2">
    <citation type="submission" date="2024-07" db="EMBL/GenBank/DDBJ databases">
        <authorList>
            <person name="Akdeniz Z."/>
        </authorList>
    </citation>
    <scope>NUCLEOTIDE SEQUENCE [LARGE SCALE GENOMIC DNA]</scope>
</reference>
<protein>
    <submittedName>
        <fullName evidence="2">Hypothetical_protein</fullName>
    </submittedName>
</protein>
<dbReference type="EMBL" id="CATOUU010000252">
    <property type="protein sequence ID" value="CAI9922546.1"/>
    <property type="molecule type" value="Genomic_DNA"/>
</dbReference>
<gene>
    <name evidence="1" type="ORF">HINF_LOCUS10191</name>
    <name evidence="2" type="ORF">HINF_LOCUS66444</name>
</gene>
<keyword evidence="3" id="KW-1185">Reference proteome</keyword>